<sequence length="630" mass="68856">MLCGTRRLMAGSCVSEPQQLRQSASAANPAGIGFNLSLEKVHVIDCELRSAKTGLRSTANPAVISRKHGSLLFLAHYHFALYISSLPSMMLPVDTIDEHIATGISFEARELYDTQRAPNSAYIRTFLTDYLDDTANTLRALRASQGDGGKTIDRIAQTLGWRETTKVYPGKRQSVGNLLVDKQGRVVVNARKRSLTSTVKARAVETLEDARLMLKAVYDTHRAVASAAVVVPLESVSLARISIDEIRLINEIARTHYPGLVGHVYLTASASVMLEHSRRYVRAWGLGAPQAERLTLVLADELAVTPIDDFMRDPPKTPHMHKHEPAKTTLDDFVKGQRQQQGGNSAGAETEADEFHSVYSDARETNTDPSGITADLQRRTSSRGSRRLVSLPSTPSLSKFLDQPGGRHSALVMSALPKDDKPDELDTVSSEEAEKSDEARRFGSMTSIQLASLQRAVQGVQRMLSSIGDNIGTADSQAVLDSAKSKLSQQTDVLMSTVAALSFGVSLMENKQPPTSKAFYIASVAGSRKDPNGSTWQSFLSRVLAVPLALLFGRPGSAVKIMRLVASRVARVIARRVRGLPGLQTILMLAYKHLRVYAMVCWTGAFLLYQANAAMIWSNLTAQWSRGIRM</sequence>
<evidence type="ECO:0008006" key="5">
    <source>
        <dbReference type="Google" id="ProtNLM"/>
    </source>
</evidence>
<name>A0A1Y1W6R7_9FUNG</name>
<evidence type="ECO:0000256" key="1">
    <source>
        <dbReference type="SAM" id="MobiDB-lite"/>
    </source>
</evidence>
<accession>A0A1Y1W6R7</accession>
<feature type="region of interest" description="Disordered" evidence="1">
    <location>
        <begin position="361"/>
        <end position="441"/>
    </location>
</feature>
<dbReference type="Gene3D" id="3.40.525.10">
    <property type="entry name" value="CRAL-TRIO lipid binding domain"/>
    <property type="match status" value="1"/>
</dbReference>
<dbReference type="Proteomes" id="UP000193922">
    <property type="component" value="Unassembled WGS sequence"/>
</dbReference>
<dbReference type="RefSeq" id="XP_040742943.1">
    <property type="nucleotide sequence ID" value="XM_040883819.1"/>
</dbReference>
<protein>
    <recommendedName>
        <fullName evidence="5">CRAL-TRIO domain-containing protein</fullName>
    </recommendedName>
</protein>
<comment type="caution">
    <text evidence="3">The sequence shown here is derived from an EMBL/GenBank/DDBJ whole genome shotgun (WGS) entry which is preliminary data.</text>
</comment>
<dbReference type="GeneID" id="63800467"/>
<feature type="compositionally biased region" description="Basic and acidic residues" evidence="1">
    <location>
        <begin position="432"/>
        <end position="441"/>
    </location>
</feature>
<keyword evidence="4" id="KW-1185">Reference proteome</keyword>
<reference evidence="3 4" key="1">
    <citation type="submission" date="2016-07" db="EMBL/GenBank/DDBJ databases">
        <title>Pervasive Adenine N6-methylation of Active Genes in Fungi.</title>
        <authorList>
            <consortium name="DOE Joint Genome Institute"/>
            <person name="Mondo S.J."/>
            <person name="Dannebaum R.O."/>
            <person name="Kuo R.C."/>
            <person name="Labutti K."/>
            <person name="Haridas S."/>
            <person name="Kuo A."/>
            <person name="Salamov A."/>
            <person name="Ahrendt S.R."/>
            <person name="Lipzen A."/>
            <person name="Sullivan W."/>
            <person name="Andreopoulos W.B."/>
            <person name="Clum A."/>
            <person name="Lindquist E."/>
            <person name="Daum C."/>
            <person name="Ramamoorthy G.K."/>
            <person name="Gryganskyi A."/>
            <person name="Culley D."/>
            <person name="Magnuson J.K."/>
            <person name="James T.Y."/>
            <person name="O'Malley M.A."/>
            <person name="Stajich J.E."/>
            <person name="Spatafora J.W."/>
            <person name="Visel A."/>
            <person name="Grigoriev I.V."/>
        </authorList>
    </citation>
    <scope>NUCLEOTIDE SEQUENCE [LARGE SCALE GENOMIC DNA]</scope>
    <source>
        <strain evidence="3 4">ATCC 12442</strain>
    </source>
</reference>
<organism evidence="3 4">
    <name type="scientific">Linderina pennispora</name>
    <dbReference type="NCBI Taxonomy" id="61395"/>
    <lineage>
        <taxon>Eukaryota</taxon>
        <taxon>Fungi</taxon>
        <taxon>Fungi incertae sedis</taxon>
        <taxon>Zoopagomycota</taxon>
        <taxon>Kickxellomycotina</taxon>
        <taxon>Kickxellomycetes</taxon>
        <taxon>Kickxellales</taxon>
        <taxon>Kickxellaceae</taxon>
        <taxon>Linderina</taxon>
    </lineage>
</organism>
<keyword evidence="2" id="KW-1133">Transmembrane helix</keyword>
<gene>
    <name evidence="3" type="ORF">DL89DRAFT_173324</name>
</gene>
<feature type="compositionally biased region" description="Acidic residues" evidence="1">
    <location>
        <begin position="422"/>
        <end position="431"/>
    </location>
</feature>
<keyword evidence="2" id="KW-0812">Transmembrane</keyword>
<evidence type="ECO:0000313" key="4">
    <source>
        <dbReference type="Proteomes" id="UP000193922"/>
    </source>
</evidence>
<feature type="transmembrane region" description="Helical" evidence="2">
    <location>
        <begin position="596"/>
        <end position="617"/>
    </location>
</feature>
<evidence type="ECO:0000313" key="3">
    <source>
        <dbReference type="EMBL" id="ORX69211.1"/>
    </source>
</evidence>
<dbReference type="AlphaFoldDB" id="A0A1Y1W6R7"/>
<dbReference type="OrthoDB" id="5594814at2759"/>
<dbReference type="EMBL" id="MCFD01000008">
    <property type="protein sequence ID" value="ORX69211.1"/>
    <property type="molecule type" value="Genomic_DNA"/>
</dbReference>
<evidence type="ECO:0000256" key="2">
    <source>
        <dbReference type="SAM" id="Phobius"/>
    </source>
</evidence>
<dbReference type="InterPro" id="IPR036865">
    <property type="entry name" value="CRAL-TRIO_dom_sf"/>
</dbReference>
<proteinExistence type="predicted"/>
<keyword evidence="2" id="KW-0472">Membrane</keyword>